<feature type="compositionally biased region" description="Low complexity" evidence="1">
    <location>
        <begin position="47"/>
        <end position="58"/>
    </location>
</feature>
<evidence type="ECO:0000313" key="2">
    <source>
        <dbReference type="EMBL" id="PKU82433.1"/>
    </source>
</evidence>
<keyword evidence="3" id="KW-1185">Reference proteome</keyword>
<accession>A0A2I0X3E7</accession>
<evidence type="ECO:0000313" key="3">
    <source>
        <dbReference type="Proteomes" id="UP000233837"/>
    </source>
</evidence>
<name>A0A2I0X3E7_9ASPA</name>
<feature type="region of interest" description="Disordered" evidence="1">
    <location>
        <begin position="14"/>
        <end position="79"/>
    </location>
</feature>
<organism evidence="2 3">
    <name type="scientific">Dendrobium catenatum</name>
    <dbReference type="NCBI Taxonomy" id="906689"/>
    <lineage>
        <taxon>Eukaryota</taxon>
        <taxon>Viridiplantae</taxon>
        <taxon>Streptophyta</taxon>
        <taxon>Embryophyta</taxon>
        <taxon>Tracheophyta</taxon>
        <taxon>Spermatophyta</taxon>
        <taxon>Magnoliopsida</taxon>
        <taxon>Liliopsida</taxon>
        <taxon>Asparagales</taxon>
        <taxon>Orchidaceae</taxon>
        <taxon>Epidendroideae</taxon>
        <taxon>Malaxideae</taxon>
        <taxon>Dendrobiinae</taxon>
        <taxon>Dendrobium</taxon>
    </lineage>
</organism>
<dbReference type="EMBL" id="KZ502191">
    <property type="protein sequence ID" value="PKU82433.1"/>
    <property type="molecule type" value="Genomic_DNA"/>
</dbReference>
<proteinExistence type="predicted"/>
<dbReference type="Proteomes" id="UP000233837">
    <property type="component" value="Unassembled WGS sequence"/>
</dbReference>
<evidence type="ECO:0000256" key="1">
    <source>
        <dbReference type="SAM" id="MobiDB-lite"/>
    </source>
</evidence>
<gene>
    <name evidence="2" type="ORF">MA16_Dca005438</name>
</gene>
<reference evidence="2 3" key="2">
    <citation type="journal article" date="2017" name="Nature">
        <title>The Apostasia genome and the evolution of orchids.</title>
        <authorList>
            <person name="Zhang G.Q."/>
            <person name="Liu K.W."/>
            <person name="Li Z."/>
            <person name="Lohaus R."/>
            <person name="Hsiao Y.Y."/>
            <person name="Niu S.C."/>
            <person name="Wang J.Y."/>
            <person name="Lin Y.C."/>
            <person name="Xu Q."/>
            <person name="Chen L.J."/>
            <person name="Yoshida K."/>
            <person name="Fujiwara S."/>
            <person name="Wang Z.W."/>
            <person name="Zhang Y.Q."/>
            <person name="Mitsuda N."/>
            <person name="Wang M."/>
            <person name="Liu G.H."/>
            <person name="Pecoraro L."/>
            <person name="Huang H.X."/>
            <person name="Xiao X.J."/>
            <person name="Lin M."/>
            <person name="Wu X.Y."/>
            <person name="Wu W.L."/>
            <person name="Chen Y.Y."/>
            <person name="Chang S.B."/>
            <person name="Sakamoto S."/>
            <person name="Ohme-Takagi M."/>
            <person name="Yagi M."/>
            <person name="Zeng S.J."/>
            <person name="Shen C.Y."/>
            <person name="Yeh C.M."/>
            <person name="Luo Y.B."/>
            <person name="Tsai W.C."/>
            <person name="Van de Peer Y."/>
            <person name="Liu Z.J."/>
        </authorList>
    </citation>
    <scope>NUCLEOTIDE SEQUENCE [LARGE SCALE GENOMIC DNA]</scope>
    <source>
        <tissue evidence="2">The whole plant</tissue>
    </source>
</reference>
<reference evidence="2 3" key="1">
    <citation type="journal article" date="2016" name="Sci. Rep.">
        <title>The Dendrobium catenatum Lindl. genome sequence provides insights into polysaccharide synthase, floral development and adaptive evolution.</title>
        <authorList>
            <person name="Zhang G.Q."/>
            <person name="Xu Q."/>
            <person name="Bian C."/>
            <person name="Tsai W.C."/>
            <person name="Yeh C.M."/>
            <person name="Liu K.W."/>
            <person name="Yoshida K."/>
            <person name="Zhang L.S."/>
            <person name="Chang S.B."/>
            <person name="Chen F."/>
            <person name="Shi Y."/>
            <person name="Su Y.Y."/>
            <person name="Zhang Y.Q."/>
            <person name="Chen L.J."/>
            <person name="Yin Y."/>
            <person name="Lin M."/>
            <person name="Huang H."/>
            <person name="Deng H."/>
            <person name="Wang Z.W."/>
            <person name="Zhu S.L."/>
            <person name="Zhao X."/>
            <person name="Deng C."/>
            <person name="Niu S.C."/>
            <person name="Huang J."/>
            <person name="Wang M."/>
            <person name="Liu G.H."/>
            <person name="Yang H.J."/>
            <person name="Xiao X.J."/>
            <person name="Hsiao Y.Y."/>
            <person name="Wu W.L."/>
            <person name="Chen Y.Y."/>
            <person name="Mitsuda N."/>
            <person name="Ohme-Takagi M."/>
            <person name="Luo Y.B."/>
            <person name="Van de Peer Y."/>
            <person name="Liu Z.J."/>
        </authorList>
    </citation>
    <scope>NUCLEOTIDE SEQUENCE [LARGE SCALE GENOMIC DNA]</scope>
    <source>
        <tissue evidence="2">The whole plant</tissue>
    </source>
</reference>
<protein>
    <submittedName>
        <fullName evidence="2">Uncharacterized protein</fullName>
    </submittedName>
</protein>
<sequence>MLWSGGGECLKWWSGRRTASGGCPAEVRASSGGPTEQRRQAMVQWWSSGATASGSGPAKVRASSGGPTEQRRQAVVRRR</sequence>
<dbReference type="AlphaFoldDB" id="A0A2I0X3E7"/>